<sequence>MKKILFLVFILFAGAAFAQNKSASFDLAFQMSNYEYREPEVDVKLSGPKYGMSGDFTAGGVGTSTPLFLSLQGLFMLGNIEYEGSVVNTSTGQTSAYTADGIKDFYIEGRALLGVSFEIPKTSLELWPYFGLGYRYLFNGMGEVQYGYDRESRYTYAPLGLKAVLKASESWLFSLNAEYNLFLSGTQRSDWNGWIENEQEKGYGMRFSARITKNFEKIGLFIEPFFRYWHIKDSKIAGVPGTTLYIYEPENKTKETGLKLGITF</sequence>
<dbReference type="OrthoDB" id="597531at2"/>
<feature type="chain" id="PRO_5002778296" description="Outer membrane protein beta-barrel domain-containing protein" evidence="1">
    <location>
        <begin position="19"/>
        <end position="264"/>
    </location>
</feature>
<keyword evidence="1" id="KW-0732">Signal</keyword>
<dbReference type="STRING" id="445932.Emin_0205"/>
<dbReference type="Proteomes" id="UP000001029">
    <property type="component" value="Chromosome"/>
</dbReference>
<dbReference type="KEGG" id="emi:Emin_0205"/>
<evidence type="ECO:0000313" key="3">
    <source>
        <dbReference type="Proteomes" id="UP000001029"/>
    </source>
</evidence>
<dbReference type="SUPFAM" id="SSF69917">
    <property type="entry name" value="OMPT-like"/>
    <property type="match status" value="1"/>
</dbReference>
<evidence type="ECO:0000313" key="2">
    <source>
        <dbReference type="EMBL" id="ACC97768.1"/>
    </source>
</evidence>
<protein>
    <recommendedName>
        <fullName evidence="4">Outer membrane protein beta-barrel domain-containing protein</fullName>
    </recommendedName>
</protein>
<name>B2KB09_ELUMP</name>
<dbReference type="EMBL" id="CP001055">
    <property type="protein sequence ID" value="ACC97768.1"/>
    <property type="molecule type" value="Genomic_DNA"/>
</dbReference>
<keyword evidence="3" id="KW-1185">Reference proteome</keyword>
<dbReference type="AlphaFoldDB" id="B2KB09"/>
<dbReference type="GO" id="GO:0004190">
    <property type="term" value="F:aspartic-type endopeptidase activity"/>
    <property type="evidence" value="ECO:0007669"/>
    <property type="project" value="InterPro"/>
</dbReference>
<reference evidence="2 3" key="1">
    <citation type="journal article" date="2009" name="Appl. Environ. Microbiol.">
        <title>Genomic analysis of 'Elusimicrobium minutum,' the first cultivated representative of the phylum 'Elusimicrobia' (formerly termite group 1).</title>
        <authorList>
            <person name="Herlemann D.P.R."/>
            <person name="Geissinger O."/>
            <person name="Ikeda-Ohtsubo W."/>
            <person name="Kunin V."/>
            <person name="Sun H."/>
            <person name="Lapidus A."/>
            <person name="Hugenholtz P."/>
            <person name="Brune A."/>
        </authorList>
    </citation>
    <scope>NUCLEOTIDE SEQUENCE [LARGE SCALE GENOMIC DNA]</scope>
    <source>
        <strain evidence="2 3">Pei191</strain>
    </source>
</reference>
<accession>B2KB09</accession>
<feature type="signal peptide" evidence="1">
    <location>
        <begin position="1"/>
        <end position="18"/>
    </location>
</feature>
<proteinExistence type="predicted"/>
<gene>
    <name evidence="2" type="ordered locus">Emin_0205</name>
</gene>
<dbReference type="HOGENOM" id="CLU_083881_0_0_0"/>
<evidence type="ECO:0000256" key="1">
    <source>
        <dbReference type="SAM" id="SignalP"/>
    </source>
</evidence>
<dbReference type="RefSeq" id="WP_012414383.1">
    <property type="nucleotide sequence ID" value="NC_010644.1"/>
</dbReference>
<dbReference type="Gene3D" id="2.40.128.100">
    <property type="entry name" value="OPCA outer membrane adhesin/invasin"/>
    <property type="match status" value="1"/>
</dbReference>
<dbReference type="InterPro" id="IPR020080">
    <property type="entry name" value="OM_adhesin/peptidase_omptin"/>
</dbReference>
<dbReference type="TCDB" id="1.B.65.1.2">
    <property type="family name" value="the outer membrane porin opca (opca) family"/>
</dbReference>
<evidence type="ECO:0008006" key="4">
    <source>
        <dbReference type="Google" id="ProtNLM"/>
    </source>
</evidence>
<organism evidence="2 3">
    <name type="scientific">Elusimicrobium minutum (strain Pei191)</name>
    <dbReference type="NCBI Taxonomy" id="445932"/>
    <lineage>
        <taxon>Bacteria</taxon>
        <taxon>Pseudomonadati</taxon>
        <taxon>Elusimicrobiota</taxon>
        <taxon>Elusimicrobia</taxon>
        <taxon>Elusimicrobiales</taxon>
        <taxon>Elusimicrobiaceae</taxon>
        <taxon>Elusimicrobium</taxon>
    </lineage>
</organism>